<comment type="caution">
    <text evidence="6">The sequence shown here is derived from an EMBL/GenBank/DDBJ whole genome shotgun (WGS) entry which is preliminary data.</text>
</comment>
<gene>
    <name evidence="6" type="ORF">A2765_02340</name>
</gene>
<dbReference type="InterPro" id="IPR020568">
    <property type="entry name" value="Ribosomal_Su5_D2-typ_SF"/>
</dbReference>
<evidence type="ECO:0000256" key="5">
    <source>
        <dbReference type="ARBA" id="ARBA00022884"/>
    </source>
</evidence>
<dbReference type="GO" id="GO:0008033">
    <property type="term" value="P:tRNA processing"/>
    <property type="evidence" value="ECO:0007669"/>
    <property type="project" value="UniProtKB-KW"/>
</dbReference>
<evidence type="ECO:0000256" key="1">
    <source>
        <dbReference type="ARBA" id="ARBA00022694"/>
    </source>
</evidence>
<dbReference type="InterPro" id="IPR014721">
    <property type="entry name" value="Ribsml_uS5_D2-typ_fold_subgr"/>
</dbReference>
<dbReference type="GO" id="GO:0004526">
    <property type="term" value="F:ribonuclease P activity"/>
    <property type="evidence" value="ECO:0007669"/>
    <property type="project" value="InterPro"/>
</dbReference>
<evidence type="ECO:0000313" key="7">
    <source>
        <dbReference type="Proteomes" id="UP000176377"/>
    </source>
</evidence>
<sequence>MRGFRRLSGTLFSLSYGLIPRRTTPGGACVVSAKAVPRAVARNRIKRRCRSILLGMLRDADSPLVLVWHAKKGAAKASFAEIEAEMLALSRTAVGSLAGALS</sequence>
<keyword evidence="1" id="KW-0819">tRNA processing</keyword>
<accession>A0A1F6DAV8</accession>
<keyword evidence="2" id="KW-0540">Nuclease</keyword>
<keyword evidence="5" id="KW-0694">RNA-binding</keyword>
<evidence type="ECO:0000256" key="4">
    <source>
        <dbReference type="ARBA" id="ARBA00022801"/>
    </source>
</evidence>
<dbReference type="Proteomes" id="UP000176377">
    <property type="component" value="Unassembled WGS sequence"/>
</dbReference>
<evidence type="ECO:0000313" key="6">
    <source>
        <dbReference type="EMBL" id="OGG58544.1"/>
    </source>
</evidence>
<dbReference type="Pfam" id="PF00825">
    <property type="entry name" value="Ribonuclease_P"/>
    <property type="match status" value="1"/>
</dbReference>
<evidence type="ECO:0000256" key="3">
    <source>
        <dbReference type="ARBA" id="ARBA00022759"/>
    </source>
</evidence>
<dbReference type="GO" id="GO:0000049">
    <property type="term" value="F:tRNA binding"/>
    <property type="evidence" value="ECO:0007669"/>
    <property type="project" value="InterPro"/>
</dbReference>
<proteinExistence type="predicted"/>
<dbReference type="InterPro" id="IPR000100">
    <property type="entry name" value="RNase_P"/>
</dbReference>
<dbReference type="SUPFAM" id="SSF54211">
    <property type="entry name" value="Ribosomal protein S5 domain 2-like"/>
    <property type="match status" value="1"/>
</dbReference>
<keyword evidence="3" id="KW-0255">Endonuclease</keyword>
<reference evidence="6 7" key="1">
    <citation type="journal article" date="2016" name="Nat. Commun.">
        <title>Thousands of microbial genomes shed light on interconnected biogeochemical processes in an aquifer system.</title>
        <authorList>
            <person name="Anantharaman K."/>
            <person name="Brown C.T."/>
            <person name="Hug L.A."/>
            <person name="Sharon I."/>
            <person name="Castelle C.J."/>
            <person name="Probst A.J."/>
            <person name="Thomas B.C."/>
            <person name="Singh A."/>
            <person name="Wilkins M.J."/>
            <person name="Karaoz U."/>
            <person name="Brodie E.L."/>
            <person name="Williams K.H."/>
            <person name="Hubbard S.S."/>
            <person name="Banfield J.F."/>
        </authorList>
    </citation>
    <scope>NUCLEOTIDE SEQUENCE [LARGE SCALE GENOMIC DNA]</scope>
</reference>
<dbReference type="EMBL" id="MFLA01000032">
    <property type="protein sequence ID" value="OGG58544.1"/>
    <property type="molecule type" value="Genomic_DNA"/>
</dbReference>
<evidence type="ECO:0000256" key="2">
    <source>
        <dbReference type="ARBA" id="ARBA00022722"/>
    </source>
</evidence>
<dbReference type="AlphaFoldDB" id="A0A1F6DAV8"/>
<name>A0A1F6DAV8_9BACT</name>
<dbReference type="Gene3D" id="3.30.230.10">
    <property type="match status" value="1"/>
</dbReference>
<keyword evidence="4" id="KW-0378">Hydrolase</keyword>
<organism evidence="6 7">
    <name type="scientific">Candidatus Kaiserbacteria bacterium RIFCSPHIGHO2_01_FULL_56_24</name>
    <dbReference type="NCBI Taxonomy" id="1798487"/>
    <lineage>
        <taxon>Bacteria</taxon>
        <taxon>Candidatus Kaiseribacteriota</taxon>
    </lineage>
</organism>
<protein>
    <submittedName>
        <fullName evidence="6">Uncharacterized protein</fullName>
    </submittedName>
</protein>